<accession>A0A067NDE5</accession>
<feature type="non-terminal residue" evidence="1">
    <location>
        <position position="359"/>
    </location>
</feature>
<dbReference type="EMBL" id="KL198010">
    <property type="protein sequence ID" value="KDQ25834.1"/>
    <property type="molecule type" value="Genomic_DNA"/>
</dbReference>
<dbReference type="STRING" id="1137138.A0A067NDE5"/>
<evidence type="ECO:0000313" key="1">
    <source>
        <dbReference type="EMBL" id="KDQ25834.1"/>
    </source>
</evidence>
<protein>
    <submittedName>
        <fullName evidence="1">Uncharacterized protein</fullName>
    </submittedName>
</protein>
<evidence type="ECO:0000313" key="2">
    <source>
        <dbReference type="Proteomes" id="UP000027073"/>
    </source>
</evidence>
<dbReference type="InParanoid" id="A0A067NDE5"/>
<feature type="non-terminal residue" evidence="1">
    <location>
        <position position="1"/>
    </location>
</feature>
<dbReference type="InterPro" id="IPR041078">
    <property type="entry name" value="Plavaka"/>
</dbReference>
<dbReference type="VEuPathDB" id="FungiDB:PLEOSDRAFT_1012019"/>
<dbReference type="AlphaFoldDB" id="A0A067NDE5"/>
<sequence length="359" mass="41183">YSIPGLYYQDLVSVIKTAFRDPIAQKYHLSPFKLFHQKPGLDKSERVYGELYTSDEFINEHDRVQRAPVPPDDPNCKREKVVAALMYWSDSTHLANFGTAKLWPIYMFLGNLSKYIRAQPTSGACHHVAYLPSLPDTFEDWAKEFHVKWSTQKGDILTHCRRELFHAVWKHLLNDEFLAAYKHGIVIKCVDGVERRVYPRIFTYSADYPEKVLIATIRDKGMCPCPRCLVSKAALDKMGLRRDRTMRETLRRIPMNLVKRARNFIYRTALPIGGAAVNNLLKASSSIPVLNAFTSCLTDAARVNDVFDTSRILVVDLLHEFELGVWKALFTHLIRMLYASPCGGELVNELNLRFRSTPT</sequence>
<dbReference type="Proteomes" id="UP000027073">
    <property type="component" value="Unassembled WGS sequence"/>
</dbReference>
<name>A0A067NDE5_PLEO1</name>
<gene>
    <name evidence="1" type="ORF">PLEOSDRAFT_1012019</name>
</gene>
<dbReference type="OrthoDB" id="3208495at2759"/>
<dbReference type="HOGENOM" id="CLU_002498_2_0_1"/>
<proteinExistence type="predicted"/>
<organism evidence="1 2">
    <name type="scientific">Pleurotus ostreatus (strain PC15)</name>
    <name type="common">Oyster mushroom</name>
    <dbReference type="NCBI Taxonomy" id="1137138"/>
    <lineage>
        <taxon>Eukaryota</taxon>
        <taxon>Fungi</taxon>
        <taxon>Dikarya</taxon>
        <taxon>Basidiomycota</taxon>
        <taxon>Agaricomycotina</taxon>
        <taxon>Agaricomycetes</taxon>
        <taxon>Agaricomycetidae</taxon>
        <taxon>Agaricales</taxon>
        <taxon>Pleurotineae</taxon>
        <taxon>Pleurotaceae</taxon>
        <taxon>Pleurotus</taxon>
    </lineage>
</organism>
<reference evidence="2" key="1">
    <citation type="journal article" date="2014" name="Proc. Natl. Acad. Sci. U.S.A.">
        <title>Extensive sampling of basidiomycete genomes demonstrates inadequacy of the white-rot/brown-rot paradigm for wood decay fungi.</title>
        <authorList>
            <person name="Riley R."/>
            <person name="Salamov A.A."/>
            <person name="Brown D.W."/>
            <person name="Nagy L.G."/>
            <person name="Floudas D."/>
            <person name="Held B.W."/>
            <person name="Levasseur A."/>
            <person name="Lombard V."/>
            <person name="Morin E."/>
            <person name="Otillar R."/>
            <person name="Lindquist E.A."/>
            <person name="Sun H."/>
            <person name="LaButti K.M."/>
            <person name="Schmutz J."/>
            <person name="Jabbour D."/>
            <person name="Luo H."/>
            <person name="Baker S.E."/>
            <person name="Pisabarro A.G."/>
            <person name="Walton J.D."/>
            <person name="Blanchette R.A."/>
            <person name="Henrissat B."/>
            <person name="Martin F."/>
            <person name="Cullen D."/>
            <person name="Hibbett D.S."/>
            <person name="Grigoriev I.V."/>
        </authorList>
    </citation>
    <scope>NUCLEOTIDE SEQUENCE [LARGE SCALE GENOMIC DNA]</scope>
    <source>
        <strain evidence="2">PC15</strain>
    </source>
</reference>
<dbReference type="Pfam" id="PF18759">
    <property type="entry name" value="Plavaka"/>
    <property type="match status" value="1"/>
</dbReference>